<dbReference type="Gene3D" id="1.10.10.10">
    <property type="entry name" value="Winged helix-like DNA-binding domain superfamily/Winged helix DNA-binding domain"/>
    <property type="match status" value="1"/>
</dbReference>
<dbReference type="InterPro" id="IPR036388">
    <property type="entry name" value="WH-like_DNA-bd_sf"/>
</dbReference>
<keyword evidence="3" id="KW-0804">Transcription</keyword>
<dbReference type="SMART" id="SM00345">
    <property type="entry name" value="HTH_GNTR"/>
    <property type="match status" value="1"/>
</dbReference>
<dbReference type="PANTHER" id="PTHR44846">
    <property type="entry name" value="MANNOSYL-D-GLYCERATE TRANSPORT/METABOLISM SYSTEM REPRESSOR MNGR-RELATED"/>
    <property type="match status" value="1"/>
</dbReference>
<dbReference type="PROSITE" id="PS50949">
    <property type="entry name" value="HTH_GNTR"/>
    <property type="match status" value="1"/>
</dbReference>
<evidence type="ECO:0000256" key="1">
    <source>
        <dbReference type="ARBA" id="ARBA00023015"/>
    </source>
</evidence>
<dbReference type="SUPFAM" id="SSF64288">
    <property type="entry name" value="Chorismate lyase-like"/>
    <property type="match status" value="1"/>
</dbReference>
<dbReference type="InterPro" id="IPR036390">
    <property type="entry name" value="WH_DNA-bd_sf"/>
</dbReference>
<evidence type="ECO:0000313" key="7">
    <source>
        <dbReference type="Proteomes" id="UP000250222"/>
    </source>
</evidence>
<dbReference type="InterPro" id="IPR011663">
    <property type="entry name" value="UTRA"/>
</dbReference>
<dbReference type="CDD" id="cd07377">
    <property type="entry name" value="WHTH_GntR"/>
    <property type="match status" value="1"/>
</dbReference>
<dbReference type="InterPro" id="IPR028978">
    <property type="entry name" value="Chorismate_lyase_/UTRA_dom_sf"/>
</dbReference>
<dbReference type="RefSeq" id="WP_110852084.1">
    <property type="nucleotide sequence ID" value="NZ_QKLZ01000004.1"/>
</dbReference>
<dbReference type="EMBL" id="UETB01000004">
    <property type="protein sequence ID" value="SSA40537.1"/>
    <property type="molecule type" value="Genomic_DNA"/>
</dbReference>
<feature type="region of interest" description="Disordered" evidence="4">
    <location>
        <begin position="234"/>
        <end position="255"/>
    </location>
</feature>
<dbReference type="InterPro" id="IPR000524">
    <property type="entry name" value="Tscrpt_reg_HTH_GntR"/>
</dbReference>
<sequence length="255" mass="27741">MKYLTVRDHLRALIEDGLGVGHAIPSERELCEQFGVSRMTVRQAVDALVVEGLLERVQGRGTFVAQPKVDLQLRLVSFPEEMRRRGMEPSLRVLAAESVPAPPHVADALDLPPGAEVHYLRRLRLADGLPMAVEENWVPAMLAPELLGAEPAPSVYDALTARGLAPTWGEDVIEAVLLEAEVAGYLGLTEATAGLQIRRRTFSGDLAVDYAVSIYRADRYSLWVPVSAPGPTLVPSRRPLESTASGHTPREEGLA</sequence>
<evidence type="ECO:0000259" key="5">
    <source>
        <dbReference type="PROSITE" id="PS50949"/>
    </source>
</evidence>
<evidence type="ECO:0000313" key="6">
    <source>
        <dbReference type="EMBL" id="SSA40537.1"/>
    </source>
</evidence>
<keyword evidence="1" id="KW-0805">Transcription regulation</keyword>
<dbReference type="GO" id="GO:0003677">
    <property type="term" value="F:DNA binding"/>
    <property type="evidence" value="ECO:0007669"/>
    <property type="project" value="UniProtKB-KW"/>
</dbReference>
<gene>
    <name evidence="6" type="ORF">SAMN05216184_104171</name>
</gene>
<dbReference type="FunFam" id="1.10.10.10:FF:000079">
    <property type="entry name" value="GntR family transcriptional regulator"/>
    <property type="match status" value="1"/>
</dbReference>
<reference evidence="6 7" key="1">
    <citation type="submission" date="2016-10" db="EMBL/GenBank/DDBJ databases">
        <authorList>
            <person name="Cai Z."/>
        </authorList>
    </citation>
    <scope>NUCLEOTIDE SEQUENCE [LARGE SCALE GENOMIC DNA]</scope>
    <source>
        <strain evidence="6 7">CGMCC 1.10826</strain>
    </source>
</reference>
<evidence type="ECO:0000256" key="3">
    <source>
        <dbReference type="ARBA" id="ARBA00023163"/>
    </source>
</evidence>
<dbReference type="Proteomes" id="UP000250222">
    <property type="component" value="Unassembled WGS sequence"/>
</dbReference>
<dbReference type="GO" id="GO:0003700">
    <property type="term" value="F:DNA-binding transcription factor activity"/>
    <property type="evidence" value="ECO:0007669"/>
    <property type="project" value="InterPro"/>
</dbReference>
<accession>A0A2Y9ADZ0</accession>
<dbReference type="Pfam" id="PF07702">
    <property type="entry name" value="UTRA"/>
    <property type="match status" value="1"/>
</dbReference>
<dbReference type="GO" id="GO:0045892">
    <property type="term" value="P:negative regulation of DNA-templated transcription"/>
    <property type="evidence" value="ECO:0007669"/>
    <property type="project" value="TreeGrafter"/>
</dbReference>
<dbReference type="OrthoDB" id="7363114at2"/>
<proteinExistence type="predicted"/>
<dbReference type="Pfam" id="PF00392">
    <property type="entry name" value="GntR"/>
    <property type="match status" value="1"/>
</dbReference>
<organism evidence="6 7">
    <name type="scientific">Georgenia satyanarayanai</name>
    <dbReference type="NCBI Taxonomy" id="860221"/>
    <lineage>
        <taxon>Bacteria</taxon>
        <taxon>Bacillati</taxon>
        <taxon>Actinomycetota</taxon>
        <taxon>Actinomycetes</taxon>
        <taxon>Micrococcales</taxon>
        <taxon>Bogoriellaceae</taxon>
        <taxon>Georgenia</taxon>
    </lineage>
</organism>
<dbReference type="Gene3D" id="3.40.1410.10">
    <property type="entry name" value="Chorismate lyase-like"/>
    <property type="match status" value="1"/>
</dbReference>
<evidence type="ECO:0000256" key="2">
    <source>
        <dbReference type="ARBA" id="ARBA00023125"/>
    </source>
</evidence>
<dbReference type="InterPro" id="IPR050679">
    <property type="entry name" value="Bact_HTH_transcr_reg"/>
</dbReference>
<dbReference type="SMART" id="SM00866">
    <property type="entry name" value="UTRA"/>
    <property type="match status" value="1"/>
</dbReference>
<dbReference type="AlphaFoldDB" id="A0A2Y9ADZ0"/>
<protein>
    <submittedName>
        <fullName evidence="6">GntR family transcriptional regulator</fullName>
    </submittedName>
</protein>
<keyword evidence="7" id="KW-1185">Reference proteome</keyword>
<dbReference type="SUPFAM" id="SSF46785">
    <property type="entry name" value="Winged helix' DNA-binding domain"/>
    <property type="match status" value="1"/>
</dbReference>
<evidence type="ECO:0000256" key="4">
    <source>
        <dbReference type="SAM" id="MobiDB-lite"/>
    </source>
</evidence>
<keyword evidence="2" id="KW-0238">DNA-binding</keyword>
<feature type="domain" description="HTH gntR-type" evidence="5">
    <location>
        <begin position="1"/>
        <end position="67"/>
    </location>
</feature>
<dbReference type="PRINTS" id="PR00035">
    <property type="entry name" value="HTHGNTR"/>
</dbReference>
<name>A0A2Y9ADZ0_9MICO</name>
<dbReference type="PANTHER" id="PTHR44846:SF1">
    <property type="entry name" value="MANNOSYL-D-GLYCERATE TRANSPORT_METABOLISM SYSTEM REPRESSOR MNGR-RELATED"/>
    <property type="match status" value="1"/>
</dbReference>